<accession>A0A151MWF6</accession>
<reference evidence="1 2" key="1">
    <citation type="journal article" date="2012" name="Genome Biol.">
        <title>Sequencing three crocodilian genomes to illuminate the evolution of archosaurs and amniotes.</title>
        <authorList>
            <person name="St John J.A."/>
            <person name="Braun E.L."/>
            <person name="Isberg S.R."/>
            <person name="Miles L.G."/>
            <person name="Chong A.Y."/>
            <person name="Gongora J."/>
            <person name="Dalzell P."/>
            <person name="Moran C."/>
            <person name="Bed'hom B."/>
            <person name="Abzhanov A."/>
            <person name="Burgess S.C."/>
            <person name="Cooksey A.M."/>
            <person name="Castoe T.A."/>
            <person name="Crawford N.G."/>
            <person name="Densmore L.D."/>
            <person name="Drew J.C."/>
            <person name="Edwards S.V."/>
            <person name="Faircloth B.C."/>
            <person name="Fujita M.K."/>
            <person name="Greenwold M.J."/>
            <person name="Hoffmann F.G."/>
            <person name="Howard J.M."/>
            <person name="Iguchi T."/>
            <person name="Janes D.E."/>
            <person name="Khan S.Y."/>
            <person name="Kohno S."/>
            <person name="de Koning A.J."/>
            <person name="Lance S.L."/>
            <person name="McCarthy F.M."/>
            <person name="McCormack J.E."/>
            <person name="Merchant M.E."/>
            <person name="Peterson D.G."/>
            <person name="Pollock D.D."/>
            <person name="Pourmand N."/>
            <person name="Raney B.J."/>
            <person name="Roessler K.A."/>
            <person name="Sanford J.R."/>
            <person name="Sawyer R.H."/>
            <person name="Schmidt C.J."/>
            <person name="Triplett E.W."/>
            <person name="Tuberville T.D."/>
            <person name="Venegas-Anaya M."/>
            <person name="Howard J.T."/>
            <person name="Jarvis E.D."/>
            <person name="Guillette L.J.Jr."/>
            <person name="Glenn T.C."/>
            <person name="Green R.E."/>
            <person name="Ray D.A."/>
        </authorList>
    </citation>
    <scope>NUCLEOTIDE SEQUENCE [LARGE SCALE GENOMIC DNA]</scope>
    <source>
        <strain evidence="1">KSC_2009_1</strain>
    </source>
</reference>
<proteinExistence type="predicted"/>
<dbReference type="AlphaFoldDB" id="A0A151MWF6"/>
<dbReference type="EMBL" id="AKHW03004724">
    <property type="protein sequence ID" value="KYO28881.1"/>
    <property type="molecule type" value="Genomic_DNA"/>
</dbReference>
<dbReference type="Proteomes" id="UP000050525">
    <property type="component" value="Unassembled WGS sequence"/>
</dbReference>
<organism evidence="1 2">
    <name type="scientific">Alligator mississippiensis</name>
    <name type="common">American alligator</name>
    <dbReference type="NCBI Taxonomy" id="8496"/>
    <lineage>
        <taxon>Eukaryota</taxon>
        <taxon>Metazoa</taxon>
        <taxon>Chordata</taxon>
        <taxon>Craniata</taxon>
        <taxon>Vertebrata</taxon>
        <taxon>Euteleostomi</taxon>
        <taxon>Archelosauria</taxon>
        <taxon>Archosauria</taxon>
        <taxon>Crocodylia</taxon>
        <taxon>Alligatoridae</taxon>
        <taxon>Alligatorinae</taxon>
        <taxon>Alligator</taxon>
    </lineage>
</organism>
<comment type="caution">
    <text evidence="1">The sequence shown here is derived from an EMBL/GenBank/DDBJ whole genome shotgun (WGS) entry which is preliminary data.</text>
</comment>
<keyword evidence="2" id="KW-1185">Reference proteome</keyword>
<evidence type="ECO:0000313" key="1">
    <source>
        <dbReference type="EMBL" id="KYO28881.1"/>
    </source>
</evidence>
<evidence type="ECO:0000313" key="2">
    <source>
        <dbReference type="Proteomes" id="UP000050525"/>
    </source>
</evidence>
<gene>
    <name evidence="1" type="ORF">Y1Q_0009730</name>
</gene>
<name>A0A151MWF6_ALLMI</name>
<sequence length="66" mass="8067">MVPPNRFSVFRTALRRPQFLPYEFTEADFFGTEDWPEQVWLWVRFTPYPVSDHDRSRSPIMEWTTV</sequence>
<protein>
    <submittedName>
        <fullName evidence="1">Uncharacterized protein</fullName>
    </submittedName>
</protein>